<dbReference type="HOGENOM" id="CLU_3132324_0_0_9"/>
<dbReference type="Proteomes" id="UP000017805">
    <property type="component" value="Chromosome"/>
</dbReference>
<organism evidence="1 2">
    <name type="scientific">Bacillus infantis NRRL B-14911</name>
    <dbReference type="NCBI Taxonomy" id="1367477"/>
    <lineage>
        <taxon>Bacteria</taxon>
        <taxon>Bacillati</taxon>
        <taxon>Bacillota</taxon>
        <taxon>Bacilli</taxon>
        <taxon>Bacillales</taxon>
        <taxon>Bacillaceae</taxon>
        <taxon>Bacillus</taxon>
    </lineage>
</organism>
<name>U5LAL3_9BACI</name>
<proteinExistence type="predicted"/>
<sequence>MFPTVECPKCHEDESMEQVLTAQSNQNVIYRCPKCRFTIKDIPTSKG</sequence>
<evidence type="ECO:0000313" key="2">
    <source>
        <dbReference type="Proteomes" id="UP000017805"/>
    </source>
</evidence>
<dbReference type="SUPFAM" id="SSF57783">
    <property type="entry name" value="Zinc beta-ribbon"/>
    <property type="match status" value="1"/>
</dbReference>
<accession>U5LAL3</accession>
<evidence type="ECO:0000313" key="1">
    <source>
        <dbReference type="EMBL" id="AGX03657.1"/>
    </source>
</evidence>
<protein>
    <submittedName>
        <fullName evidence="1">Uncharacterized protein</fullName>
    </submittedName>
</protein>
<dbReference type="STRING" id="1367477.N288_08675"/>
<reference evidence="1 2" key="1">
    <citation type="submission" date="2013-07" db="EMBL/GenBank/DDBJ databases">
        <title>Complete genome sequence of Bacillus infantis NRRL B-14911 that has potential to induce cardiac disease by antigenic mimicry.</title>
        <authorList>
            <person name="Massilamany C."/>
            <person name="Smith T.P.L."/>
            <person name="Loy J.D."/>
            <person name="Barletta R."/>
            <person name="Reddy J."/>
        </authorList>
    </citation>
    <scope>NUCLEOTIDE SEQUENCE [LARGE SCALE GENOMIC DNA]</scope>
    <source>
        <strain evidence="1 2">NRRL B-14911</strain>
    </source>
</reference>
<dbReference type="KEGG" id="bif:N288_08675"/>
<dbReference type="EMBL" id="CP006643">
    <property type="protein sequence ID" value="AGX03657.1"/>
    <property type="molecule type" value="Genomic_DNA"/>
</dbReference>
<dbReference type="PATRIC" id="fig|1367477.3.peg.1664"/>
<dbReference type="AlphaFoldDB" id="U5LAL3"/>
<gene>
    <name evidence="1" type="ORF">N288_08675</name>
</gene>
<keyword evidence="2" id="KW-1185">Reference proteome</keyword>